<dbReference type="AlphaFoldDB" id="A0A0V8RWP4"/>
<gene>
    <name evidence="1" type="ORF">CF15_06930</name>
</gene>
<reference evidence="1 2" key="1">
    <citation type="submission" date="2015-11" db="EMBL/GenBank/DDBJ databases">
        <title>Genome sequence of Pyrodictium occultum PL-19, a marine hyperthermophilic archaeon isolated from Volcano, Italy.</title>
        <authorList>
            <person name="Utturkar S."/>
            <person name="Huber H."/>
            <person name="Leptihn S."/>
            <person name="Brown S."/>
            <person name="Stetter K.O."/>
            <person name="Podar M."/>
        </authorList>
    </citation>
    <scope>NUCLEOTIDE SEQUENCE [LARGE SCALE GENOMIC DNA]</scope>
    <source>
        <strain evidence="1 2">PL-19</strain>
    </source>
</reference>
<proteinExistence type="predicted"/>
<dbReference type="EMBL" id="LNTB01000001">
    <property type="protein sequence ID" value="KSW12452.1"/>
    <property type="molecule type" value="Genomic_DNA"/>
</dbReference>
<dbReference type="RefSeq" id="WP_058371136.1">
    <property type="nucleotide sequence ID" value="NZ_LNTB01000001.1"/>
</dbReference>
<comment type="caution">
    <text evidence="1">The sequence shown here is derived from an EMBL/GenBank/DDBJ whole genome shotgun (WGS) entry which is preliminary data.</text>
</comment>
<dbReference type="OrthoDB" id="15436at2157"/>
<sequence>MAPVKRSAVLDVAAPCDRVIRLLSSRDPSSFLAGAARLSGQGEKRGVKVLTFASARYGSLRVEAEERVEADRLELLLRGDLHGSVRVVGVSKGSGCRLYLEAEGEGKLVEEYGGDALSRVINRIMVTLVSVFPATLQPRVSGGRLGDYFIELLELINLAQGGSARIQGRLRSIAVDLSRGVVINSEGLGEEEASTIARALSDAYSRLVEALGILGDGEVSRLVVSGDKSLIVANVAGKISVATVLQQGGGEEAGASGSGAS</sequence>
<organism evidence="1 2">
    <name type="scientific">Pyrodictium occultum</name>
    <dbReference type="NCBI Taxonomy" id="2309"/>
    <lineage>
        <taxon>Archaea</taxon>
        <taxon>Thermoproteota</taxon>
        <taxon>Thermoprotei</taxon>
        <taxon>Desulfurococcales</taxon>
        <taxon>Pyrodictiaceae</taxon>
        <taxon>Pyrodictium</taxon>
    </lineage>
</organism>
<evidence type="ECO:0000313" key="2">
    <source>
        <dbReference type="Proteomes" id="UP000053352"/>
    </source>
</evidence>
<protein>
    <submittedName>
        <fullName evidence="1">Uncharacterized protein</fullName>
    </submittedName>
</protein>
<dbReference type="Proteomes" id="UP000053352">
    <property type="component" value="Unassembled WGS sequence"/>
</dbReference>
<keyword evidence="2" id="KW-1185">Reference proteome</keyword>
<name>A0A0V8RWP4_PYROC</name>
<evidence type="ECO:0000313" key="1">
    <source>
        <dbReference type="EMBL" id="KSW12452.1"/>
    </source>
</evidence>
<dbReference type="STRING" id="2309.CF15_06930"/>
<accession>A0A0V8RWP4</accession>